<gene>
    <name evidence="3" type="ORF">C5167_014057</name>
</gene>
<feature type="chain" id="PRO_5021306250" description="Bulb-type lectin domain-containing protein" evidence="2">
    <location>
        <begin position="29"/>
        <end position="335"/>
    </location>
</feature>
<evidence type="ECO:0000313" key="3">
    <source>
        <dbReference type="EMBL" id="RZC55202.1"/>
    </source>
</evidence>
<accession>A0A4Y7J574</accession>
<dbReference type="Gramene" id="RZC55202">
    <property type="protein sequence ID" value="RZC55202"/>
    <property type="gene ID" value="C5167_014057"/>
</dbReference>
<evidence type="ECO:0000313" key="4">
    <source>
        <dbReference type="Proteomes" id="UP000316621"/>
    </source>
</evidence>
<dbReference type="Proteomes" id="UP000316621">
    <property type="component" value="Chromosome 3"/>
</dbReference>
<dbReference type="OMA" id="TPRENFA"/>
<evidence type="ECO:0008006" key="5">
    <source>
        <dbReference type="Google" id="ProtNLM"/>
    </source>
</evidence>
<feature type="signal peptide" evidence="2">
    <location>
        <begin position="1"/>
        <end position="28"/>
    </location>
</feature>
<proteinExistence type="predicted"/>
<dbReference type="PANTHER" id="PTHR36481:SF2">
    <property type="entry name" value="EXPRESSED PROTEIN"/>
    <property type="match status" value="1"/>
</dbReference>
<reference evidence="3 4" key="1">
    <citation type="journal article" date="2018" name="Science">
        <title>The opium poppy genome and morphinan production.</title>
        <authorList>
            <person name="Guo L."/>
            <person name="Winzer T."/>
            <person name="Yang X."/>
            <person name="Li Y."/>
            <person name="Ning Z."/>
            <person name="He Z."/>
            <person name="Teodor R."/>
            <person name="Lu Y."/>
            <person name="Bowser T.A."/>
            <person name="Graham I.A."/>
            <person name="Ye K."/>
        </authorList>
    </citation>
    <scope>NUCLEOTIDE SEQUENCE [LARGE SCALE GENOMIC DNA]</scope>
    <source>
        <strain evidence="4">cv. HN1</strain>
        <tissue evidence="3">Leaves</tissue>
    </source>
</reference>
<feature type="compositionally biased region" description="Low complexity" evidence="1">
    <location>
        <begin position="216"/>
        <end position="225"/>
    </location>
</feature>
<organism evidence="3 4">
    <name type="scientific">Papaver somniferum</name>
    <name type="common">Opium poppy</name>
    <dbReference type="NCBI Taxonomy" id="3469"/>
    <lineage>
        <taxon>Eukaryota</taxon>
        <taxon>Viridiplantae</taxon>
        <taxon>Streptophyta</taxon>
        <taxon>Embryophyta</taxon>
        <taxon>Tracheophyta</taxon>
        <taxon>Spermatophyta</taxon>
        <taxon>Magnoliopsida</taxon>
        <taxon>Ranunculales</taxon>
        <taxon>Papaveraceae</taxon>
        <taxon>Papaveroideae</taxon>
        <taxon>Papaver</taxon>
    </lineage>
</organism>
<evidence type="ECO:0000256" key="2">
    <source>
        <dbReference type="SAM" id="SignalP"/>
    </source>
</evidence>
<dbReference type="SUPFAM" id="SSF51110">
    <property type="entry name" value="alpha-D-mannose-specific plant lectins"/>
    <property type="match status" value="1"/>
</dbReference>
<feature type="compositionally biased region" description="Polar residues" evidence="1">
    <location>
        <begin position="226"/>
        <end position="241"/>
    </location>
</feature>
<dbReference type="STRING" id="3469.A0A4Y7J574"/>
<feature type="region of interest" description="Disordered" evidence="1">
    <location>
        <begin position="186"/>
        <end position="295"/>
    </location>
</feature>
<feature type="compositionally biased region" description="Basic and acidic residues" evidence="1">
    <location>
        <begin position="286"/>
        <end position="295"/>
    </location>
</feature>
<dbReference type="EMBL" id="CM010717">
    <property type="protein sequence ID" value="RZC55202.1"/>
    <property type="molecule type" value="Genomic_DNA"/>
</dbReference>
<protein>
    <recommendedName>
        <fullName evidence="5">Bulb-type lectin domain-containing protein</fullName>
    </recommendedName>
</protein>
<name>A0A4Y7J574_PAPSO</name>
<dbReference type="InterPro" id="IPR036426">
    <property type="entry name" value="Bulb-type_lectin_dom_sf"/>
</dbReference>
<evidence type="ECO:0000256" key="1">
    <source>
        <dbReference type="SAM" id="MobiDB-lite"/>
    </source>
</evidence>
<dbReference type="AlphaFoldDB" id="A0A4Y7J574"/>
<sequence>MEGFLKYNLFLSSLLIFFFSHSTLLSHAISPAGTIERVTKQQVLASVPPLSHETAALGSSQLFLTSPSGKYSVFLLRRETSFGAGGFGSDFCYIQVQDHGVSVWESECTPVSNANTCTLVFTEGGLEIFDGSNSAWDNDVEGDYLQELVLIDSGDMQIRDREGEMVWRASDNPIVNQNCGSIGAPGMTPALPPFASSVHGDDARGPFGQSLENNVQQGAGAQQAQLTVPQEELQQPETGIPQQHDGLSQPDELQAPAHQPEAGNPAYQQGALNEPDELPQPALQPEAEKRRYYDCEPAKIVNVHYRRWKDEFNTIEIHPLHASSEEAHGACTAEP</sequence>
<keyword evidence="4" id="KW-1185">Reference proteome</keyword>
<dbReference type="PANTHER" id="PTHR36481">
    <property type="entry name" value="EXPRESSED PROTEIN"/>
    <property type="match status" value="1"/>
</dbReference>
<keyword evidence="2" id="KW-0732">Signal</keyword>